<dbReference type="PANTHER" id="PTHR43420">
    <property type="entry name" value="ACETYLTRANSFERASE"/>
    <property type="match status" value="1"/>
</dbReference>
<organism evidence="4 5">
    <name type="scientific">Paenibacillus filicis</name>
    <dbReference type="NCBI Taxonomy" id="669464"/>
    <lineage>
        <taxon>Bacteria</taxon>
        <taxon>Bacillati</taxon>
        <taxon>Bacillota</taxon>
        <taxon>Bacilli</taxon>
        <taxon>Bacillales</taxon>
        <taxon>Paenibacillaceae</taxon>
        <taxon>Paenibacillus</taxon>
    </lineage>
</organism>
<dbReference type="EMBL" id="JBBPCC010000027">
    <property type="protein sequence ID" value="MEK8132168.1"/>
    <property type="molecule type" value="Genomic_DNA"/>
</dbReference>
<dbReference type="PROSITE" id="PS51186">
    <property type="entry name" value="GNAT"/>
    <property type="match status" value="1"/>
</dbReference>
<comment type="caution">
    <text evidence="4">The sequence shown here is derived from an EMBL/GenBank/DDBJ whole genome shotgun (WGS) entry which is preliminary data.</text>
</comment>
<evidence type="ECO:0000313" key="5">
    <source>
        <dbReference type="Proteomes" id="UP001469365"/>
    </source>
</evidence>
<dbReference type="InterPro" id="IPR050680">
    <property type="entry name" value="YpeA/RimI_acetyltransf"/>
</dbReference>
<evidence type="ECO:0000313" key="4">
    <source>
        <dbReference type="EMBL" id="MEK8132168.1"/>
    </source>
</evidence>
<accession>A0ABU9DVM8</accession>
<dbReference type="SUPFAM" id="SSF55729">
    <property type="entry name" value="Acyl-CoA N-acyltransferases (Nat)"/>
    <property type="match status" value="1"/>
</dbReference>
<dbReference type="PANTHER" id="PTHR43420:SF47">
    <property type="entry name" value="N-ACETYLTRANSFERASE DOMAIN-CONTAINING PROTEIN"/>
    <property type="match status" value="1"/>
</dbReference>
<protein>
    <submittedName>
        <fullName evidence="4">GNAT family N-acetyltransferase</fullName>
    </submittedName>
</protein>
<dbReference type="RefSeq" id="WP_341419296.1">
    <property type="nucleotide sequence ID" value="NZ_JBBPCC010000027.1"/>
</dbReference>
<keyword evidence="5" id="KW-1185">Reference proteome</keyword>
<evidence type="ECO:0000256" key="2">
    <source>
        <dbReference type="ARBA" id="ARBA00023315"/>
    </source>
</evidence>
<proteinExistence type="predicted"/>
<dbReference type="Gene3D" id="3.40.630.30">
    <property type="match status" value="1"/>
</dbReference>
<evidence type="ECO:0000256" key="1">
    <source>
        <dbReference type="ARBA" id="ARBA00022679"/>
    </source>
</evidence>
<dbReference type="Pfam" id="PF00583">
    <property type="entry name" value="Acetyltransf_1"/>
    <property type="match status" value="1"/>
</dbReference>
<dbReference type="Proteomes" id="UP001469365">
    <property type="component" value="Unassembled WGS sequence"/>
</dbReference>
<dbReference type="InterPro" id="IPR000182">
    <property type="entry name" value="GNAT_dom"/>
</dbReference>
<dbReference type="InterPro" id="IPR016181">
    <property type="entry name" value="Acyl_CoA_acyltransferase"/>
</dbReference>
<evidence type="ECO:0000259" key="3">
    <source>
        <dbReference type="PROSITE" id="PS51186"/>
    </source>
</evidence>
<sequence length="170" mass="19044">MNVDIQKLAKEDLKQTTGLYRAVTSELRGRGIRQWGIFYPNRFILARDLATGALYGLKEEGLVLGAVVIDRKQAKSYNGVSWQDAEGTPAVIHRLAVHPRRQGQGLGGKLLRFAEAEAEGRGCTSVRLDVYAANEAALGMYERKGYVRRGEISYPLRDIAYYCYEKCLRA</sequence>
<keyword evidence="2" id="KW-0012">Acyltransferase</keyword>
<name>A0ABU9DVM8_9BACL</name>
<gene>
    <name evidence="4" type="ORF">WMW72_30145</name>
</gene>
<reference evidence="4 5" key="1">
    <citation type="submission" date="2024-04" db="EMBL/GenBank/DDBJ databases">
        <title>draft genome sequnece of Paenibacillus filicis.</title>
        <authorList>
            <person name="Kim D.-U."/>
        </authorList>
    </citation>
    <scope>NUCLEOTIDE SEQUENCE [LARGE SCALE GENOMIC DNA]</scope>
    <source>
        <strain evidence="4 5">KACC14197</strain>
    </source>
</reference>
<dbReference type="CDD" id="cd04301">
    <property type="entry name" value="NAT_SF"/>
    <property type="match status" value="1"/>
</dbReference>
<keyword evidence="1" id="KW-0808">Transferase</keyword>
<feature type="domain" description="N-acetyltransferase" evidence="3">
    <location>
        <begin position="3"/>
        <end position="168"/>
    </location>
</feature>